<dbReference type="AlphaFoldDB" id="A0A9X3NMF7"/>
<sequence length="331" mass="35416">MAQHVESRELECFLVLAEELHFGRTAERLLVSQSRVSQLLRALERRVGARLVERTSRRVRLTPLGADLYADLAPAYAAVRAAVERTRSAAREVAGVLRVGFQGTVYRHMAAAIALFHRRHPECRVSVVELPLSDPFGAVHRGEVDAVTVLTPVAEDGLTLGATFSQYGRMLAVAADHPFARRSGVDVEDLARVALVPFADPAPAYWRADHAPDRTPQGRPIGHTEPVKTLQEGLTAVASGAGAMLVCRPTADYYRRDDVVYVPVSGMAASALALVWRTAAETAAIRAFQAVVAEALGSARARAGGGALQCGEEEPSAVPAGSVPSLEGMRT</sequence>
<dbReference type="InterPro" id="IPR005119">
    <property type="entry name" value="LysR_subst-bd"/>
</dbReference>
<evidence type="ECO:0000256" key="3">
    <source>
        <dbReference type="ARBA" id="ARBA00023125"/>
    </source>
</evidence>
<evidence type="ECO:0000256" key="1">
    <source>
        <dbReference type="ARBA" id="ARBA00009437"/>
    </source>
</evidence>
<keyword evidence="2" id="KW-0805">Transcription regulation</keyword>
<gene>
    <name evidence="7" type="ORF">LG943_10485</name>
</gene>
<dbReference type="Gene3D" id="3.40.190.10">
    <property type="entry name" value="Periplasmic binding protein-like II"/>
    <property type="match status" value="2"/>
</dbReference>
<feature type="domain" description="HTH lysR-type" evidence="6">
    <location>
        <begin position="5"/>
        <end position="62"/>
    </location>
</feature>
<keyword evidence="3" id="KW-0238">DNA-binding</keyword>
<dbReference type="Pfam" id="PF03466">
    <property type="entry name" value="LysR_substrate"/>
    <property type="match status" value="1"/>
</dbReference>
<comment type="caution">
    <text evidence="7">The sequence shown here is derived from an EMBL/GenBank/DDBJ whole genome shotgun (WGS) entry which is preliminary data.</text>
</comment>
<dbReference type="SUPFAM" id="SSF53850">
    <property type="entry name" value="Periplasmic binding protein-like II"/>
    <property type="match status" value="1"/>
</dbReference>
<comment type="similarity">
    <text evidence="1">Belongs to the LysR transcriptional regulatory family.</text>
</comment>
<dbReference type="CDD" id="cd08414">
    <property type="entry name" value="PBP2_LTTR_aromatics_like"/>
    <property type="match status" value="1"/>
</dbReference>
<dbReference type="InterPro" id="IPR000847">
    <property type="entry name" value="LysR_HTH_N"/>
</dbReference>
<reference evidence="7" key="1">
    <citation type="submission" date="2021-10" db="EMBL/GenBank/DDBJ databases">
        <title>Streptomonospora sp. nov., isolated from mangrove soil.</title>
        <authorList>
            <person name="Chen X."/>
            <person name="Ge X."/>
            <person name="Liu W."/>
        </authorList>
    </citation>
    <scope>NUCLEOTIDE SEQUENCE</scope>
    <source>
        <strain evidence="7">S1-112</strain>
    </source>
</reference>
<dbReference type="Pfam" id="PF00126">
    <property type="entry name" value="HTH_1"/>
    <property type="match status" value="1"/>
</dbReference>
<dbReference type="InterPro" id="IPR036390">
    <property type="entry name" value="WH_DNA-bd_sf"/>
</dbReference>
<keyword evidence="8" id="KW-1185">Reference proteome</keyword>
<keyword evidence="4" id="KW-0804">Transcription</keyword>
<dbReference type="SUPFAM" id="SSF46785">
    <property type="entry name" value="Winged helix' DNA-binding domain"/>
    <property type="match status" value="1"/>
</dbReference>
<dbReference type="RefSeq" id="WP_270072033.1">
    <property type="nucleotide sequence ID" value="NZ_JAJAQC010000015.1"/>
</dbReference>
<dbReference type="PROSITE" id="PS50931">
    <property type="entry name" value="HTH_LYSR"/>
    <property type="match status" value="1"/>
</dbReference>
<dbReference type="GO" id="GO:0032993">
    <property type="term" value="C:protein-DNA complex"/>
    <property type="evidence" value="ECO:0007669"/>
    <property type="project" value="TreeGrafter"/>
</dbReference>
<protein>
    <submittedName>
        <fullName evidence="7">LysR family transcriptional regulator</fullName>
    </submittedName>
</protein>
<proteinExistence type="inferred from homology"/>
<dbReference type="EMBL" id="JAJAQC010000015">
    <property type="protein sequence ID" value="MDA0564751.1"/>
    <property type="molecule type" value="Genomic_DNA"/>
</dbReference>
<dbReference type="InterPro" id="IPR036388">
    <property type="entry name" value="WH-like_DNA-bd_sf"/>
</dbReference>
<accession>A0A9X3NMF7</accession>
<evidence type="ECO:0000256" key="4">
    <source>
        <dbReference type="ARBA" id="ARBA00023163"/>
    </source>
</evidence>
<dbReference type="Proteomes" id="UP001140076">
    <property type="component" value="Unassembled WGS sequence"/>
</dbReference>
<evidence type="ECO:0000313" key="7">
    <source>
        <dbReference type="EMBL" id="MDA0564751.1"/>
    </source>
</evidence>
<name>A0A9X3NMF7_9ACTN</name>
<feature type="region of interest" description="Disordered" evidence="5">
    <location>
        <begin position="307"/>
        <end position="331"/>
    </location>
</feature>
<dbReference type="GO" id="GO:0003700">
    <property type="term" value="F:DNA-binding transcription factor activity"/>
    <property type="evidence" value="ECO:0007669"/>
    <property type="project" value="InterPro"/>
</dbReference>
<evidence type="ECO:0000313" key="8">
    <source>
        <dbReference type="Proteomes" id="UP001140076"/>
    </source>
</evidence>
<dbReference type="GO" id="GO:0003677">
    <property type="term" value="F:DNA binding"/>
    <property type="evidence" value="ECO:0007669"/>
    <property type="project" value="UniProtKB-KW"/>
</dbReference>
<organism evidence="7 8">
    <name type="scientific">Streptomonospora mangrovi</name>
    <dbReference type="NCBI Taxonomy" id="2883123"/>
    <lineage>
        <taxon>Bacteria</taxon>
        <taxon>Bacillati</taxon>
        <taxon>Actinomycetota</taxon>
        <taxon>Actinomycetes</taxon>
        <taxon>Streptosporangiales</taxon>
        <taxon>Nocardiopsidaceae</taxon>
        <taxon>Streptomonospora</taxon>
    </lineage>
</organism>
<dbReference type="PANTHER" id="PTHR30346">
    <property type="entry name" value="TRANSCRIPTIONAL DUAL REGULATOR HCAR-RELATED"/>
    <property type="match status" value="1"/>
</dbReference>
<evidence type="ECO:0000259" key="6">
    <source>
        <dbReference type="PROSITE" id="PS50931"/>
    </source>
</evidence>
<dbReference type="PANTHER" id="PTHR30346:SF0">
    <property type="entry name" value="HCA OPERON TRANSCRIPTIONAL ACTIVATOR HCAR"/>
    <property type="match status" value="1"/>
</dbReference>
<dbReference type="Gene3D" id="1.10.10.10">
    <property type="entry name" value="Winged helix-like DNA-binding domain superfamily/Winged helix DNA-binding domain"/>
    <property type="match status" value="1"/>
</dbReference>
<evidence type="ECO:0000256" key="2">
    <source>
        <dbReference type="ARBA" id="ARBA00023015"/>
    </source>
</evidence>
<evidence type="ECO:0000256" key="5">
    <source>
        <dbReference type="SAM" id="MobiDB-lite"/>
    </source>
</evidence>